<protein>
    <submittedName>
        <fullName evidence="12">Beta-1,3-galactosyltransferase 1-like</fullName>
    </submittedName>
</protein>
<evidence type="ECO:0000256" key="3">
    <source>
        <dbReference type="ARBA" id="ARBA00022676"/>
    </source>
</evidence>
<comment type="subcellular location">
    <subcellularLocation>
        <location evidence="1">Golgi apparatus membrane</location>
        <topology evidence="1">Single-pass type II membrane protein</topology>
    </subcellularLocation>
</comment>
<evidence type="ECO:0000313" key="13">
    <source>
        <dbReference type="Proteomes" id="UP000762676"/>
    </source>
</evidence>
<evidence type="ECO:0000256" key="8">
    <source>
        <dbReference type="ARBA" id="ARBA00023034"/>
    </source>
</evidence>
<dbReference type="GO" id="GO:0016758">
    <property type="term" value="F:hexosyltransferase activity"/>
    <property type="evidence" value="ECO:0007669"/>
    <property type="project" value="InterPro"/>
</dbReference>
<keyword evidence="13" id="KW-1185">Reference proteome</keyword>
<dbReference type="Gene3D" id="3.90.550.50">
    <property type="match status" value="1"/>
</dbReference>
<comment type="similarity">
    <text evidence="2">Belongs to the glycosyltransferase 31 family.</text>
</comment>
<keyword evidence="8" id="KW-0333">Golgi apparatus</keyword>
<dbReference type="PANTHER" id="PTHR11214">
    <property type="entry name" value="BETA-1,3-N-ACETYLGLUCOSAMINYLTRANSFERASE"/>
    <property type="match status" value="1"/>
</dbReference>
<evidence type="ECO:0000256" key="9">
    <source>
        <dbReference type="ARBA" id="ARBA00023136"/>
    </source>
</evidence>
<evidence type="ECO:0000256" key="6">
    <source>
        <dbReference type="ARBA" id="ARBA00022968"/>
    </source>
</evidence>
<comment type="caution">
    <text evidence="12">The sequence shown here is derived from an EMBL/GenBank/DDBJ whole genome shotgun (WGS) entry which is preliminary data.</text>
</comment>
<organism evidence="12 13">
    <name type="scientific">Elysia marginata</name>
    <dbReference type="NCBI Taxonomy" id="1093978"/>
    <lineage>
        <taxon>Eukaryota</taxon>
        <taxon>Metazoa</taxon>
        <taxon>Spiralia</taxon>
        <taxon>Lophotrochozoa</taxon>
        <taxon>Mollusca</taxon>
        <taxon>Gastropoda</taxon>
        <taxon>Heterobranchia</taxon>
        <taxon>Euthyneura</taxon>
        <taxon>Panpulmonata</taxon>
        <taxon>Sacoglossa</taxon>
        <taxon>Placobranchoidea</taxon>
        <taxon>Plakobranchidae</taxon>
        <taxon>Elysia</taxon>
    </lineage>
</organism>
<proteinExistence type="inferred from homology"/>
<evidence type="ECO:0000256" key="4">
    <source>
        <dbReference type="ARBA" id="ARBA00022679"/>
    </source>
</evidence>
<dbReference type="PANTHER" id="PTHR11214:SF314">
    <property type="entry name" value="HEXOSYLTRANSFERASE"/>
    <property type="match status" value="1"/>
</dbReference>
<feature type="transmembrane region" description="Helical" evidence="11">
    <location>
        <begin position="174"/>
        <end position="195"/>
    </location>
</feature>
<evidence type="ECO:0000256" key="1">
    <source>
        <dbReference type="ARBA" id="ARBA00004323"/>
    </source>
</evidence>
<evidence type="ECO:0000256" key="2">
    <source>
        <dbReference type="ARBA" id="ARBA00008661"/>
    </source>
</evidence>
<keyword evidence="5 11" id="KW-0812">Transmembrane</keyword>
<keyword evidence="7 11" id="KW-1133">Transmembrane helix</keyword>
<dbReference type="AlphaFoldDB" id="A0AAV4JQ57"/>
<dbReference type="GO" id="GO:0006493">
    <property type="term" value="P:protein O-linked glycosylation"/>
    <property type="evidence" value="ECO:0007669"/>
    <property type="project" value="TreeGrafter"/>
</dbReference>
<keyword evidence="9 11" id="KW-0472">Membrane</keyword>
<dbReference type="GO" id="GO:0000139">
    <property type="term" value="C:Golgi membrane"/>
    <property type="evidence" value="ECO:0007669"/>
    <property type="project" value="UniProtKB-SubCell"/>
</dbReference>
<name>A0AAV4JQ57_9GAST</name>
<evidence type="ECO:0000313" key="12">
    <source>
        <dbReference type="EMBL" id="GFS24902.1"/>
    </source>
</evidence>
<sequence length="555" mass="62985">MYVFLHVFLPRCRVYRRNLINKSQCATAFTVLLVVSLFYFTLLLVYPDECGGLSQDHPTNTNLQYRSRELTPDPILAVRQVTGLTTNIRNSSSNKSTDGSFQNSEGQLANLSELAGVLNKFRERVAIKKRSVINPHNYDFILNVPKACKDKEVDIVISVPSRVERRNLINKSQCATAFTVLLVVSLFCYTLLLVYTDECGGLSQNHPTHTNLQYRSRELSPDPLLAVRQVTDLTSNIRNSSSNKSTDGRFQNSEGQPANLSELASVLSKFQERVAIKIRSIINPHNYDFILNVPKACKDKEVDIVISVPSRVESFEQRQGVRETWGQIARDAANKTVLLFFFGETADQELQKKLENESRVYGDIVQENFVDSYLNLSLKSVAIVRWTSLFCPHSKFLLKADDDMYINVPLLLSMLRIQLERGPLFILGRVHHGVSPYRYVSHKWFVPYSQYKYKQFPNYVSGTAYSMSTAAAMRIYLESSFVPLINMEDTYISGILADSASVPRVHDIKFNGHARLQPTGCAFREMVTAHGFSTEEMKTIHKELNDPKLNCSKNS</sequence>
<accession>A0AAV4JQ57</accession>
<evidence type="ECO:0000256" key="5">
    <source>
        <dbReference type="ARBA" id="ARBA00022692"/>
    </source>
</evidence>
<evidence type="ECO:0000256" key="7">
    <source>
        <dbReference type="ARBA" id="ARBA00022989"/>
    </source>
</evidence>
<dbReference type="InterPro" id="IPR002659">
    <property type="entry name" value="Glyco_trans_31"/>
</dbReference>
<evidence type="ECO:0000256" key="11">
    <source>
        <dbReference type="SAM" id="Phobius"/>
    </source>
</evidence>
<dbReference type="Proteomes" id="UP000762676">
    <property type="component" value="Unassembled WGS sequence"/>
</dbReference>
<gene>
    <name evidence="12" type="ORF">ElyMa_001674400</name>
</gene>
<dbReference type="Pfam" id="PF01762">
    <property type="entry name" value="Galactosyl_T"/>
    <property type="match status" value="1"/>
</dbReference>
<keyword evidence="6" id="KW-0735">Signal-anchor</keyword>
<reference evidence="12 13" key="1">
    <citation type="journal article" date="2021" name="Elife">
        <title>Chloroplast acquisition without the gene transfer in kleptoplastic sea slugs, Plakobranchus ocellatus.</title>
        <authorList>
            <person name="Maeda T."/>
            <person name="Takahashi S."/>
            <person name="Yoshida T."/>
            <person name="Shimamura S."/>
            <person name="Takaki Y."/>
            <person name="Nagai Y."/>
            <person name="Toyoda A."/>
            <person name="Suzuki Y."/>
            <person name="Arimoto A."/>
            <person name="Ishii H."/>
            <person name="Satoh N."/>
            <person name="Nishiyama T."/>
            <person name="Hasebe M."/>
            <person name="Maruyama T."/>
            <person name="Minagawa J."/>
            <person name="Obokata J."/>
            <person name="Shigenobu S."/>
        </authorList>
    </citation>
    <scope>NUCLEOTIDE SEQUENCE [LARGE SCALE GENOMIC DNA]</scope>
</reference>
<keyword evidence="3" id="KW-0328">Glycosyltransferase</keyword>
<keyword evidence="10" id="KW-0325">Glycoprotein</keyword>
<feature type="transmembrane region" description="Helical" evidence="11">
    <location>
        <begin position="26"/>
        <end position="46"/>
    </location>
</feature>
<dbReference type="FunFam" id="3.90.550.50:FF:000001">
    <property type="entry name" value="Hexosyltransferase"/>
    <property type="match status" value="1"/>
</dbReference>
<keyword evidence="4" id="KW-0808">Transferase</keyword>
<dbReference type="EMBL" id="BMAT01003411">
    <property type="protein sequence ID" value="GFS24902.1"/>
    <property type="molecule type" value="Genomic_DNA"/>
</dbReference>
<evidence type="ECO:0000256" key="10">
    <source>
        <dbReference type="ARBA" id="ARBA00023180"/>
    </source>
</evidence>